<dbReference type="GO" id="GO:0008270">
    <property type="term" value="F:zinc ion binding"/>
    <property type="evidence" value="ECO:0007669"/>
    <property type="project" value="UniProtKB-UniRule"/>
</dbReference>
<evidence type="ECO:0000256" key="1">
    <source>
        <dbReference type="ARBA" id="ARBA00000900"/>
    </source>
</evidence>
<dbReference type="InterPro" id="IPR055194">
    <property type="entry name" value="UBR1-like_WH"/>
</dbReference>
<dbReference type="Pfam" id="PF22960">
    <property type="entry name" value="WHD_UBR1"/>
    <property type="match status" value="1"/>
</dbReference>
<keyword evidence="4 10" id="KW-0479">Metal-binding</keyword>
<proteinExistence type="inferred from homology"/>
<evidence type="ECO:0000256" key="8">
    <source>
        <dbReference type="ARBA" id="ARBA00046341"/>
    </source>
</evidence>
<feature type="zinc finger region" description="UBR-type" evidence="9">
    <location>
        <begin position="113"/>
        <end position="182"/>
    </location>
</feature>
<sequence length="1874" mass="214427">MGEDENISSFRKYLVKAPATFDYRYDTVAATDLKRALFKSASLDGKYIHYFFPEFEGNQDFVNKQAQSKGSADSDEDVEMTELSQANQADFKWVINDESARDPSSFDPSHPGRPCVRKFKKGEPTTCGLDDTCVLCQYCFNEADHEGHQVTFTISQQDCGGVCDCGDSEAWVNEFSCKYHSVENYSNDPLPQDLHKALQGTISVALDYMVDVFSSAHTAIQKFRGENEVRANELNSVLSEEVYGIADDETNHRYTLCLWNDQKHSFLDALNAVARATKKRRQFGQMVTKRIDSIGRGKVVVSQDVAGLMNKKLLMEETGLVNTVRSSRDHFREEMCETIVDWLDDVSKCCINGNYLALREIINEELCSPWNYGTAILRKDPDASLYRSVGFEFSHASVLDEHAALDGPYIPDPVKRLENERQEALNQGLEDDEPDPPEFWECDGLMDNRENGTSARVQYLMFFDIRLWKNLRLKLRDLYMNVLVSHSEYKMKLGHFYAQLYPQVAELYALADREPECSIISSLSTQLFTTPSIATDLVKYDYFTHFLAAIFTFFTNQDIGPPQSVRPDGVISMESRMLKNRKFGQLFHDIEYIINRNTDKQAISGDVRRIQQVADFFLLFQGMSPMRRHKLKHVEYESDVWISFFNAMPYVLQLATVVASGIEECDEKEAHVCIRAVATLLAKWSFGQFIARMEGSEVNEYIEFENAEVQFENMSAVGELETTRASIVSYDIKESFVSLHHPLHAFLSYMIENYHFKDATELRNLLLPASKDRENTCYELCSDDQILIAMFDYSVRTLALLTQIQVGLWVRNGYSVRSQLHHYREITLRDSAFRRDLFMVQTALVVMDPAIVMLDMMDKFGLNGSLEEDETVDRSQHLYIVEEFLRYLIGIMMERTQLQELPEKEVKRRYIMKEVIQSLTFKDKTFSDMCKNIPSHLTNEAMFEDIVYEVAEFKPPSGVRDYGQYRLKPEYYKYFDTHYVHFSSTKIEEAETKRKEIIHKEKGVPTEAIVVEPPLEKIEKGAYTNLSQFTRTLPFVKMTFDLLTMVYENRTDNQYENMFKHLLHLLHIAALDDANVGTQKDESLAWLLTRKLFAPREFESDYRSVFSMLTSMMNLEQFRDSKAKIQRIISILAAKDGELLDLTGGRSEDKRPMDETMDEAATETEFARKKRLGKERQAEIMAKMAKQQQQFAQNNMSLDESDEEDVAGESKEDEWVYPESQCILCKMPDDKSSVFGIIGYAMNTNVCRDVPFQHSGWVYEAYGSNRNLDDENTLEDINTSGSEKWQEYRREYNEKYKIGPGFPIINTARNCIITSCGHGVHFHCYEQYTKNGRSRGLQFTRNTPEESQKGEFLCPLCKSINNLFLPRLWKSNKRKLQDFLRPTSTFENFYNDVTILARDGFFSPNLQFQMLSDKVIQEGGQHLQPHFSSALQFSKTDCGLDDEMKSKIIGLLDKSLYQAISRIFNVIADENPAYPQCGLTDTVDVLANTISSVEISLRGVKNPNMMGGIVIDQIPTQSLNCIRTYAELCKCWVGTLTLARKLSNKDDKNGVGVNMTVDMSPLSLSDTSFKNFVRHALITAPGAELDVVQFIKMFFMANISNVLLRLVKEVNGKPEGRSEWVTDPLLFEMPCVGEYDDGSMRALNDLVGVIRSAVEIRSTPDMFIWNKPSFGKVLYSMLLKSVTPFLRKCAIFVHSMCGVGYDPYDYMGFGDVPEATKLCEFLGIPSLNETLVEMASSGSSEQELFMEWARNSFVSLSLSQNRIEYPGVIRLLKLPHRLDEFFSLASYATDSQLREIPTDPAVCLFCGTTVALQVAIFNDDPHGECQKHMERCGRDLGIYMLPKRSAILLLRGPQGSFIEGPYLDLHGESDETLR</sequence>
<dbReference type="GO" id="GO:0005737">
    <property type="term" value="C:cytoplasm"/>
    <property type="evidence" value="ECO:0007669"/>
    <property type="project" value="TreeGrafter"/>
</dbReference>
<name>A0A642UMC1_9ASCO</name>
<comment type="similarity">
    <text evidence="8 10">Belongs to the E3 ubiquitin-protein ligase UBR1-like family.</text>
</comment>
<dbReference type="UniPathway" id="UPA00143"/>
<dbReference type="GO" id="GO:0061630">
    <property type="term" value="F:ubiquitin protein ligase activity"/>
    <property type="evidence" value="ECO:0007669"/>
    <property type="project" value="UniProtKB-UniRule"/>
</dbReference>
<dbReference type="EMBL" id="SWFS01000478">
    <property type="protein sequence ID" value="KAA8901892.1"/>
    <property type="molecule type" value="Genomic_DNA"/>
</dbReference>
<keyword evidence="5 10" id="KW-0863">Zinc-finger</keyword>
<dbReference type="InterPro" id="IPR036390">
    <property type="entry name" value="WH_DNA-bd_sf"/>
</dbReference>
<evidence type="ECO:0000256" key="3">
    <source>
        <dbReference type="ARBA" id="ARBA00022679"/>
    </source>
</evidence>
<evidence type="ECO:0000256" key="10">
    <source>
        <dbReference type="RuleBase" id="RU366018"/>
    </source>
</evidence>
<organism evidence="12 13">
    <name type="scientific">Trichomonascus ciferrii</name>
    <dbReference type="NCBI Taxonomy" id="44093"/>
    <lineage>
        <taxon>Eukaryota</taxon>
        <taxon>Fungi</taxon>
        <taxon>Dikarya</taxon>
        <taxon>Ascomycota</taxon>
        <taxon>Saccharomycotina</taxon>
        <taxon>Dipodascomycetes</taxon>
        <taxon>Dipodascales</taxon>
        <taxon>Trichomonascaceae</taxon>
        <taxon>Trichomonascus</taxon>
        <taxon>Trichomonascus ciferrii complex</taxon>
    </lineage>
</organism>
<accession>A0A642UMC1</accession>
<protein>
    <recommendedName>
        <fullName evidence="10">E3 ubiquitin-protein ligase</fullName>
        <ecNumber evidence="10">2.3.2.27</ecNumber>
    </recommendedName>
</protein>
<keyword evidence="7 10" id="KW-0862">Zinc</keyword>
<feature type="domain" description="UBR-type" evidence="11">
    <location>
        <begin position="113"/>
        <end position="182"/>
    </location>
</feature>
<keyword evidence="13" id="KW-1185">Reference proteome</keyword>
<comment type="catalytic activity">
    <reaction evidence="1 10">
        <text>S-ubiquitinyl-[E2 ubiquitin-conjugating enzyme]-L-cysteine + [acceptor protein]-L-lysine = [E2 ubiquitin-conjugating enzyme]-L-cysteine + N(6)-ubiquitinyl-[acceptor protein]-L-lysine.</text>
        <dbReference type="EC" id="2.3.2.27"/>
    </reaction>
</comment>
<gene>
    <name evidence="12" type="ORF">TRICI_005970</name>
</gene>
<reference evidence="12" key="1">
    <citation type="journal article" date="2019" name="G3 (Bethesda)">
        <title>Genome Assemblies of Two Rare Opportunistic Yeast Pathogens: Diutina rugosa (syn. Candida rugosa) and Trichomonascus ciferrii (syn. Candida ciferrii).</title>
        <authorList>
            <person name="Mixao V."/>
            <person name="Saus E."/>
            <person name="Hansen A.P."/>
            <person name="Lass-Florl C."/>
            <person name="Gabaldon T."/>
        </authorList>
    </citation>
    <scope>NUCLEOTIDE SEQUENCE</scope>
    <source>
        <strain evidence="12">CBS 4856</strain>
    </source>
</reference>
<keyword evidence="3 10" id="KW-0808">Transferase</keyword>
<evidence type="ECO:0000256" key="9">
    <source>
        <dbReference type="PROSITE-ProRule" id="PRU00508"/>
    </source>
</evidence>
<evidence type="ECO:0000259" key="11">
    <source>
        <dbReference type="PROSITE" id="PS51157"/>
    </source>
</evidence>
<evidence type="ECO:0000313" key="12">
    <source>
        <dbReference type="EMBL" id="KAA8901892.1"/>
    </source>
</evidence>
<dbReference type="Pfam" id="PF18995">
    <property type="entry name" value="PRT6_C"/>
    <property type="match status" value="1"/>
</dbReference>
<dbReference type="Pfam" id="PF02207">
    <property type="entry name" value="zf-UBR"/>
    <property type="match status" value="1"/>
</dbReference>
<dbReference type="Proteomes" id="UP000761534">
    <property type="component" value="Unassembled WGS sequence"/>
</dbReference>
<dbReference type="PANTHER" id="PTHR21497:SF24">
    <property type="entry name" value="E3 UBIQUITIN-PROTEIN LIGASE UBR1"/>
    <property type="match status" value="1"/>
</dbReference>
<dbReference type="GO" id="GO:0071596">
    <property type="term" value="P:ubiquitin-dependent protein catabolic process via the N-end rule pathway"/>
    <property type="evidence" value="ECO:0007669"/>
    <property type="project" value="UniProtKB-UniRule"/>
</dbReference>
<evidence type="ECO:0000256" key="4">
    <source>
        <dbReference type="ARBA" id="ARBA00022723"/>
    </source>
</evidence>
<dbReference type="Gene3D" id="2.10.110.30">
    <property type="match status" value="1"/>
</dbReference>
<dbReference type="PANTHER" id="PTHR21497">
    <property type="entry name" value="UBIQUITIN LIGASE E3 ALPHA-RELATED"/>
    <property type="match status" value="1"/>
</dbReference>
<dbReference type="GO" id="GO:0016567">
    <property type="term" value="P:protein ubiquitination"/>
    <property type="evidence" value="ECO:0007669"/>
    <property type="project" value="UniProtKB-UniRule"/>
</dbReference>
<dbReference type="PROSITE" id="PS51157">
    <property type="entry name" value="ZF_UBR"/>
    <property type="match status" value="1"/>
</dbReference>
<evidence type="ECO:0000256" key="7">
    <source>
        <dbReference type="ARBA" id="ARBA00022833"/>
    </source>
</evidence>
<dbReference type="FunFam" id="2.10.110.30:FF:000002">
    <property type="entry name" value="Putative e3 ubiquitin-protein ligase ubr3"/>
    <property type="match status" value="1"/>
</dbReference>
<dbReference type="EC" id="2.3.2.27" evidence="10"/>
<dbReference type="SUPFAM" id="SSF46785">
    <property type="entry name" value="Winged helix' DNA-binding domain"/>
    <property type="match status" value="1"/>
</dbReference>
<comment type="function">
    <text evidence="10">Ubiquitin ligase protein which is a component of the N-end rule pathway. Recognizes and binds to proteins bearing specific N-terminal residues that are destabilizing according to the N-end rule, leading to their ubiquitination and subsequent degradation.</text>
</comment>
<dbReference type="GO" id="GO:0000151">
    <property type="term" value="C:ubiquitin ligase complex"/>
    <property type="evidence" value="ECO:0007669"/>
    <property type="project" value="TreeGrafter"/>
</dbReference>
<dbReference type="InterPro" id="IPR003126">
    <property type="entry name" value="Znf_UBR"/>
</dbReference>
<keyword evidence="6 10" id="KW-0833">Ubl conjugation pathway</keyword>
<evidence type="ECO:0000256" key="6">
    <source>
        <dbReference type="ARBA" id="ARBA00022786"/>
    </source>
</evidence>
<dbReference type="SMART" id="SM00396">
    <property type="entry name" value="ZnF_UBR1"/>
    <property type="match status" value="1"/>
</dbReference>
<comment type="caution">
    <text evidence="12">The sequence shown here is derived from an EMBL/GenBank/DDBJ whole genome shotgun (WGS) entry which is preliminary data.</text>
</comment>
<dbReference type="InterPro" id="IPR044046">
    <property type="entry name" value="E3_ligase_UBR-like_C"/>
</dbReference>
<evidence type="ECO:0000313" key="13">
    <source>
        <dbReference type="Proteomes" id="UP000761534"/>
    </source>
</evidence>
<comment type="pathway">
    <text evidence="2 10">Protein modification; protein ubiquitination.</text>
</comment>
<dbReference type="InterPro" id="IPR039164">
    <property type="entry name" value="UBR1-like"/>
</dbReference>
<evidence type="ECO:0000256" key="5">
    <source>
        <dbReference type="ARBA" id="ARBA00022771"/>
    </source>
</evidence>
<dbReference type="VEuPathDB" id="FungiDB:TRICI_005970"/>
<dbReference type="OrthoDB" id="26387at2759"/>
<dbReference type="CDD" id="cd19673">
    <property type="entry name" value="UBR-box_UBR3"/>
    <property type="match status" value="1"/>
</dbReference>
<evidence type="ECO:0000256" key="2">
    <source>
        <dbReference type="ARBA" id="ARBA00004906"/>
    </source>
</evidence>